<reference evidence="2 3" key="1">
    <citation type="submission" date="2020-03" db="EMBL/GenBank/DDBJ databases">
        <title>Draft genome of Streptomyces sp. ventii, isolated from the Axial Seamount in the Pacific Ocean, and resequencing of the two type strains Streptomyces lonarensis strain NCL 716 and Streptomyces bohaiensis strain 11A07.</title>
        <authorList>
            <person name="Loughran R.M."/>
            <person name="Pfannmuller K.M."/>
            <person name="Wasson B.J."/>
            <person name="Deadmond M.C."/>
            <person name="Paddock B.E."/>
            <person name="Koyack M.J."/>
            <person name="Gallegos D.A."/>
            <person name="Mitchell E.A."/>
            <person name="Ushijima B."/>
            <person name="Saw J.H."/>
            <person name="Mcphail K.L."/>
            <person name="Videau P."/>
        </authorList>
    </citation>
    <scope>NUCLEOTIDE SEQUENCE [LARGE SCALE GENOMIC DNA]</scope>
    <source>
        <strain evidence="2 3">11A07</strain>
    </source>
</reference>
<feature type="region of interest" description="Disordered" evidence="1">
    <location>
        <begin position="51"/>
        <end position="112"/>
    </location>
</feature>
<evidence type="ECO:0008006" key="4">
    <source>
        <dbReference type="Google" id="ProtNLM"/>
    </source>
</evidence>
<dbReference type="RefSeq" id="WP_168087390.1">
    <property type="nucleotide sequence ID" value="NZ_BHZH01000101.1"/>
</dbReference>
<evidence type="ECO:0000313" key="3">
    <source>
        <dbReference type="Proteomes" id="UP000727056"/>
    </source>
</evidence>
<comment type="caution">
    <text evidence="2">The sequence shown here is derived from an EMBL/GenBank/DDBJ whole genome shotgun (WGS) entry which is preliminary data.</text>
</comment>
<sequence>MTDNGHPGITRPGASRGRRGAAARRLLLGGRRGRPVVALLGAMVLALATSGCGGGEPTGEAPAETAPEHTDPASGGTGEATTGDGGRGEADTPAPGDPTPGSAGGTAPEDTTRPYVVNFYGEENAEGAAEREPANLVLSEHSSLQEMQWSEWNGDRAVGTGLLSGMWCLPDCADQPFEATVTLSEPTDVDGDVYFAAFDLDAPGAQEYRADDLDGERPLQLP</sequence>
<organism evidence="2 3">
    <name type="scientific">Streptomyces bohaiensis</name>
    <dbReference type="NCBI Taxonomy" id="1431344"/>
    <lineage>
        <taxon>Bacteria</taxon>
        <taxon>Bacillati</taxon>
        <taxon>Actinomycetota</taxon>
        <taxon>Actinomycetes</taxon>
        <taxon>Kitasatosporales</taxon>
        <taxon>Streptomycetaceae</taxon>
        <taxon>Streptomyces</taxon>
    </lineage>
</organism>
<dbReference type="EMBL" id="JAAVJC010000031">
    <property type="protein sequence ID" value="NJQ14593.1"/>
    <property type="molecule type" value="Genomic_DNA"/>
</dbReference>
<dbReference type="Proteomes" id="UP000727056">
    <property type="component" value="Unassembled WGS sequence"/>
</dbReference>
<accession>A0ABX1C9L3</accession>
<proteinExistence type="predicted"/>
<keyword evidence="3" id="KW-1185">Reference proteome</keyword>
<name>A0ABX1C9L3_9ACTN</name>
<feature type="region of interest" description="Disordered" evidence="1">
    <location>
        <begin position="1"/>
        <end position="21"/>
    </location>
</feature>
<evidence type="ECO:0000256" key="1">
    <source>
        <dbReference type="SAM" id="MobiDB-lite"/>
    </source>
</evidence>
<evidence type="ECO:0000313" key="2">
    <source>
        <dbReference type="EMBL" id="NJQ14593.1"/>
    </source>
</evidence>
<gene>
    <name evidence="2" type="ORF">HCN52_06465</name>
</gene>
<protein>
    <recommendedName>
        <fullName evidence="4">Lipoprotein</fullName>
    </recommendedName>
</protein>